<protein>
    <submittedName>
        <fullName evidence="2">Pyridoxamine 5'-phosphate oxidase</fullName>
    </submittedName>
</protein>
<dbReference type="RefSeq" id="WP_146920960.1">
    <property type="nucleotide sequence ID" value="NZ_CP042430.1"/>
</dbReference>
<accession>A0A5B8U742</accession>
<dbReference type="AlphaFoldDB" id="A0A5B8U742"/>
<evidence type="ECO:0000259" key="1">
    <source>
        <dbReference type="Pfam" id="PF01243"/>
    </source>
</evidence>
<reference evidence="2 3" key="1">
    <citation type="journal article" date="2018" name="J. Microbiol.">
        <title>Baekduia soli gen. nov., sp. nov., a novel bacterium isolated from the soil of Baekdu Mountain and proposal of a novel family name, Baekduiaceae fam. nov.</title>
        <authorList>
            <person name="An D.S."/>
            <person name="Siddiqi M.Z."/>
            <person name="Kim K.H."/>
            <person name="Yu H.S."/>
            <person name="Im W.T."/>
        </authorList>
    </citation>
    <scope>NUCLEOTIDE SEQUENCE [LARGE SCALE GENOMIC DNA]</scope>
    <source>
        <strain evidence="2 3">BR7-21</strain>
    </source>
</reference>
<dbReference type="NCBIfam" id="TIGR04025">
    <property type="entry name" value="PPOX_FMN_DR2398"/>
    <property type="match status" value="1"/>
</dbReference>
<organism evidence="2 3">
    <name type="scientific">Baekduia soli</name>
    <dbReference type="NCBI Taxonomy" id="496014"/>
    <lineage>
        <taxon>Bacteria</taxon>
        <taxon>Bacillati</taxon>
        <taxon>Actinomycetota</taxon>
        <taxon>Thermoleophilia</taxon>
        <taxon>Solirubrobacterales</taxon>
        <taxon>Baekduiaceae</taxon>
        <taxon>Baekduia</taxon>
    </lineage>
</organism>
<proteinExistence type="predicted"/>
<dbReference type="OrthoDB" id="9790331at2"/>
<dbReference type="InterPro" id="IPR011576">
    <property type="entry name" value="Pyridox_Oxase_N"/>
</dbReference>
<dbReference type="PANTHER" id="PTHR42815:SF2">
    <property type="entry name" value="FAD-BINDING, PUTATIVE (AFU_ORTHOLOGUE AFUA_6G07600)-RELATED"/>
    <property type="match status" value="1"/>
</dbReference>
<feature type="domain" description="Pyridoxamine 5'-phosphate oxidase N-terminal" evidence="1">
    <location>
        <begin position="36"/>
        <end position="154"/>
    </location>
</feature>
<evidence type="ECO:0000313" key="3">
    <source>
        <dbReference type="Proteomes" id="UP000321805"/>
    </source>
</evidence>
<dbReference type="Pfam" id="PF01243">
    <property type="entry name" value="PNPOx_N"/>
    <property type="match status" value="1"/>
</dbReference>
<gene>
    <name evidence="2" type="ORF">FSW04_15855</name>
</gene>
<name>A0A5B8U742_9ACTN</name>
<dbReference type="InterPro" id="IPR024029">
    <property type="entry name" value="Pyridox_Oxase_FMN-dep"/>
</dbReference>
<dbReference type="InterPro" id="IPR012349">
    <property type="entry name" value="Split_barrel_FMN-bd"/>
</dbReference>
<dbReference type="KEGG" id="bsol:FSW04_15855"/>
<dbReference type="Proteomes" id="UP000321805">
    <property type="component" value="Chromosome"/>
</dbReference>
<dbReference type="PANTHER" id="PTHR42815">
    <property type="entry name" value="FAD-BINDING, PUTATIVE (AFU_ORTHOLOGUE AFUA_6G07600)-RELATED"/>
    <property type="match status" value="1"/>
</dbReference>
<keyword evidence="3" id="KW-1185">Reference proteome</keyword>
<dbReference type="Gene3D" id="2.30.110.10">
    <property type="entry name" value="Electron Transport, Fmn-binding Protein, Chain A"/>
    <property type="match status" value="1"/>
</dbReference>
<sequence length="209" mass="22374">MDPFARPIEDAETLTELYGEPAPRAWTKDIGAVDEIARTLIAASPMVLVASHDADGRCDVTPRGGPPGFVTVLDAGHVALPDATGNRRLDTLRNVVDTGHAGLLFLIPGRDQTLRINGRACVTADPEVLQAVGAVGKPPRTAIVVAADEVYAHCPKAFMRSALWDPTSWTTAAGLPSPAEVMLAHQPDRRRTLAEEQAYLEDGLRNRLA</sequence>
<dbReference type="SUPFAM" id="SSF50475">
    <property type="entry name" value="FMN-binding split barrel"/>
    <property type="match status" value="1"/>
</dbReference>
<evidence type="ECO:0000313" key="2">
    <source>
        <dbReference type="EMBL" id="QEC48903.1"/>
    </source>
</evidence>
<dbReference type="EMBL" id="CP042430">
    <property type="protein sequence ID" value="QEC48903.1"/>
    <property type="molecule type" value="Genomic_DNA"/>
</dbReference>